<gene>
    <name evidence="3" type="ORF">CELE_T11F9.22</name>
    <name evidence="3 5" type="ORF">T11F9.22</name>
</gene>
<dbReference type="FunCoup" id="C9IY28">
    <property type="interactions" value="173"/>
</dbReference>
<dbReference type="InParanoid" id="C9IY28"/>
<dbReference type="CTD" id="13215326"/>
<dbReference type="HOGENOM" id="CLU_2833471_0_0_1"/>
<dbReference type="PaxDb" id="6239-T11F9.22"/>
<dbReference type="WormBase" id="T11F9.22">
    <property type="protein sequence ID" value="CE44178"/>
    <property type="gene ID" value="WBGene00194784"/>
</dbReference>
<evidence type="ECO:0000313" key="5">
    <source>
        <dbReference type="WormBase" id="T11F9.22"/>
    </source>
</evidence>
<feature type="region of interest" description="Disordered" evidence="1">
    <location>
        <begin position="28"/>
        <end position="47"/>
    </location>
</feature>
<dbReference type="EMBL" id="BX284605">
    <property type="protein sequence ID" value="CBG22745.1"/>
    <property type="molecule type" value="Genomic_DNA"/>
</dbReference>
<proteinExistence type="predicted"/>
<protein>
    <submittedName>
        <fullName evidence="3">Neuropeptide-Like Protein</fullName>
    </submittedName>
</protein>
<evidence type="ECO:0000256" key="1">
    <source>
        <dbReference type="SAM" id="MobiDB-lite"/>
    </source>
</evidence>
<accession>C9IY28</accession>
<dbReference type="AlphaFoldDB" id="C9IY28"/>
<evidence type="ECO:0000313" key="4">
    <source>
        <dbReference type="Proteomes" id="UP000001940"/>
    </source>
</evidence>
<reference evidence="3 4" key="1">
    <citation type="journal article" date="1998" name="Science">
        <title>Genome sequence of the nematode C. elegans: a platform for investigating biology.</title>
        <authorList>
            <consortium name="The C. elegans sequencing consortium"/>
            <person name="Sulson J.E."/>
            <person name="Waterston R."/>
        </authorList>
    </citation>
    <scope>NUCLEOTIDE SEQUENCE [LARGE SCALE GENOMIC DNA]</scope>
    <source>
        <strain evidence="3 4">Bristol N2</strain>
    </source>
</reference>
<evidence type="ECO:0000256" key="2">
    <source>
        <dbReference type="SAM" id="SignalP"/>
    </source>
</evidence>
<feature type="signal peptide" evidence="2">
    <location>
        <begin position="1"/>
        <end position="20"/>
    </location>
</feature>
<organism evidence="3 4">
    <name type="scientific">Caenorhabditis elegans</name>
    <dbReference type="NCBI Taxonomy" id="6239"/>
    <lineage>
        <taxon>Eukaryota</taxon>
        <taxon>Metazoa</taxon>
        <taxon>Ecdysozoa</taxon>
        <taxon>Nematoda</taxon>
        <taxon>Chromadorea</taxon>
        <taxon>Rhabditida</taxon>
        <taxon>Rhabditina</taxon>
        <taxon>Rhabditomorpha</taxon>
        <taxon>Rhabditoidea</taxon>
        <taxon>Rhabditidae</taxon>
        <taxon>Peloderinae</taxon>
        <taxon>Caenorhabditis</taxon>
    </lineage>
</organism>
<keyword evidence="4" id="KW-1185">Reference proteome</keyword>
<dbReference type="Proteomes" id="UP000001940">
    <property type="component" value="Chromosome V"/>
</dbReference>
<dbReference type="eggNOG" id="ENOG502TJ8Z">
    <property type="taxonomic scope" value="Eukaryota"/>
</dbReference>
<name>C9IY28_CAEEL</name>
<dbReference type="OrthoDB" id="10488204at2759"/>
<dbReference type="AGR" id="WB:WBGene00194784"/>
<keyword evidence="2" id="KW-0732">Signal</keyword>
<dbReference type="Bgee" id="WBGene00194784">
    <property type="expression patterns" value="Expressed in adult organism and 3 other cell types or tissues"/>
</dbReference>
<dbReference type="OMA" id="PKFRLMN"/>
<dbReference type="GeneID" id="13215326"/>
<feature type="chain" id="PRO_5002997548" evidence="2">
    <location>
        <begin position="21"/>
        <end position="66"/>
    </location>
</feature>
<evidence type="ECO:0000313" key="3">
    <source>
        <dbReference type="EMBL" id="CBG22745.1"/>
    </source>
</evidence>
<dbReference type="RefSeq" id="NP_001256326.1">
    <property type="nucleotide sequence ID" value="NM_001269397.1"/>
</dbReference>
<dbReference type="KEGG" id="cel:CELE_T11F9.22"/>
<sequence length="66" mass="7587">MRFFIDSLFVFLSFISLSSGDDILDNSHSSRNKKMTQDFGGAEGLSTNPEEMKKMQLLHPKFRLMN</sequence>